<dbReference type="GO" id="GO:0008270">
    <property type="term" value="F:zinc ion binding"/>
    <property type="evidence" value="ECO:0007669"/>
    <property type="project" value="UniProtKB-KW"/>
</dbReference>
<evidence type="ECO:0000313" key="4">
    <source>
        <dbReference type="EMBL" id="KAE8245891.1"/>
    </source>
</evidence>
<feature type="compositionally biased region" description="Polar residues" evidence="2">
    <location>
        <begin position="1159"/>
        <end position="1189"/>
    </location>
</feature>
<comment type="caution">
    <text evidence="4">The sequence shown here is derived from an EMBL/GenBank/DDBJ whole genome shotgun (WGS) entry which is preliminary data.</text>
</comment>
<sequence>MVPLYSRAWFETISVRNFAQTQFPDATDIQPSSTRWLKTAAGIEDAFLPTELVPRREDLQSLYEQSKKERDAGNIFVSFRLSTQPRVTRVWSLTKVRIGNEYASHARRIENARKVVAHLDVRASRGRLADAMDTINHQSMFSERGEAFTAVSYPDFEVLRPFQQLSDTIIDFYLFQVRKLFLADTIILSAGFNRDLELAFQKGGAVPAERTRLDRIGTARFVGWVHYEPMHWTTVLVDRSKHALFYGCSLGGKIGKVAKTHIDWLFDQDGTPLQLDSLHTDIQYDGVSCGLAAISMLIHGLLDITHTVNTEARWTYPTTEQYRDQIFDECILSFHVLPESVNSPIKNDEIVVCSPSNLTSQQQTNTLRDVSPTGPTRTAPKQAFVSSPTTSDETEFDKTNLAPSPAVSVDSLPGLSQLEDWYKNTNVPINKTSISDDNQSLRSTFLFEEDDRFSTISTSDEPSSEFSSSPGSSESGLISSLPSSLTRLASREFDDLEAAIASCCAAATRDGFVLHRDSSQMGVVEGETVMIWKRLRCKNWNSAVAETRKSKTIDPANTRRTKTAPKKCPAMINLRLVGKGPEWHITKVDWTHNHDPDPLLQSQSKPHHPTQVEKDLIRRLVSGNAGNISRSQALQCVLVIVPDTKLELQQVSNIINTAKNDRQVEYAKKGGDAASLLVWLAAQKDKDQGFRYACQVHKETGALRRLFVCSAEMVNALQRFGDVIIADVAQGRNIYQMPLNIFCVVDGAGRTRNVAYVVQDREDKEAHQWALEQLIITSGFEPSVVMSDQDSAFISALPSKLANEDPKPTPSPERFVEVPTPDMTDDDDDESVMSWDGANNSDGDDGDNAEVQNELEPVQENEQQYEFDPSYLAAMVEASGTTLLRAYDIRRRGTPASRILLVADDGKFYCTCAEGIATGIPCRHMWAAIGDGEYFQLQQVNPRWHLDRLAAVDVKPVQLKVPILTVPFPKKTIPVRLPGEQDDFRPDYAAKGKIRVSDSYGRAAAGARSIAVVINTEERAREIEQMLADQRDKWAKEDASPDTHDLPSTKGEVRQKNDAGTKLGLGSSTRTKISPAESFRRVSTAARAVAAVMTTETRAEEFERTLAGYRDEWEGQDSLPPVRDPHLVRSKGRPPSARKKDPAEPRRVSNAGKRRRQGQSKYSSRVGQKLGGTTSADQVPSQPSTQATRSLKRARPHSPTSRARPPGQGPSEPSTQATHSSKRARPHPSTPSKGQREQGHR</sequence>
<keyword evidence="5" id="KW-1185">Reference proteome</keyword>
<organism evidence="4 5">
    <name type="scientific">Tilletia controversa</name>
    <name type="common">dwarf bunt fungus</name>
    <dbReference type="NCBI Taxonomy" id="13291"/>
    <lineage>
        <taxon>Eukaryota</taxon>
        <taxon>Fungi</taxon>
        <taxon>Dikarya</taxon>
        <taxon>Basidiomycota</taxon>
        <taxon>Ustilaginomycotina</taxon>
        <taxon>Exobasidiomycetes</taxon>
        <taxon>Tilletiales</taxon>
        <taxon>Tilletiaceae</taxon>
        <taxon>Tilletia</taxon>
    </lineage>
</organism>
<accession>A0A8X7MR85</accession>
<dbReference type="PANTHER" id="PTHR47718">
    <property type="entry name" value="OS01G0519700 PROTEIN"/>
    <property type="match status" value="1"/>
</dbReference>
<dbReference type="InterPro" id="IPR038765">
    <property type="entry name" value="Papain-like_cys_pep_sf"/>
</dbReference>
<feature type="domain" description="SWIM-type" evidence="3">
    <location>
        <begin position="897"/>
        <end position="933"/>
    </location>
</feature>
<dbReference type="InterPro" id="IPR048324">
    <property type="entry name" value="ZSWIM1-3_RNaseH-like"/>
</dbReference>
<feature type="compositionally biased region" description="Polar residues" evidence="2">
    <location>
        <begin position="362"/>
        <end position="376"/>
    </location>
</feature>
<reference evidence="4" key="2">
    <citation type="journal article" date="2019" name="IMA Fungus">
        <title>Genome sequencing and comparison of five Tilletia species to identify candidate genes for the detection of regulated species infecting wheat.</title>
        <authorList>
            <person name="Nguyen H.D.T."/>
            <person name="Sultana T."/>
            <person name="Kesanakurti P."/>
            <person name="Hambleton S."/>
        </authorList>
    </citation>
    <scope>NUCLEOTIDE SEQUENCE</scope>
    <source>
        <strain evidence="4">DAOMC 236426</strain>
    </source>
</reference>
<feature type="region of interest" description="Disordered" evidence="2">
    <location>
        <begin position="362"/>
        <end position="408"/>
    </location>
</feature>
<feature type="region of interest" description="Disordered" evidence="2">
    <location>
        <begin position="1113"/>
        <end position="1241"/>
    </location>
</feature>
<dbReference type="InterPro" id="IPR007527">
    <property type="entry name" value="Znf_SWIM"/>
</dbReference>
<feature type="region of interest" description="Disordered" evidence="2">
    <location>
        <begin position="454"/>
        <end position="479"/>
    </location>
</feature>
<name>A0A8X7MR85_9BASI</name>
<dbReference type="PROSITE" id="PS50966">
    <property type="entry name" value="ZF_SWIM"/>
    <property type="match status" value="1"/>
</dbReference>
<dbReference type="AlphaFoldDB" id="A0A8X7MR85"/>
<evidence type="ECO:0000313" key="5">
    <source>
        <dbReference type="Proteomes" id="UP000077684"/>
    </source>
</evidence>
<feature type="compositionally biased region" description="Low complexity" evidence="2">
    <location>
        <begin position="457"/>
        <end position="479"/>
    </location>
</feature>
<dbReference type="SUPFAM" id="SSF54001">
    <property type="entry name" value="Cysteine proteinases"/>
    <property type="match status" value="1"/>
</dbReference>
<proteinExistence type="predicted"/>
<dbReference type="Proteomes" id="UP000077684">
    <property type="component" value="Unassembled WGS sequence"/>
</dbReference>
<feature type="region of interest" description="Disordered" evidence="2">
    <location>
        <begin position="1032"/>
        <end position="1076"/>
    </location>
</feature>
<reference evidence="4" key="1">
    <citation type="submission" date="2016-04" db="EMBL/GenBank/DDBJ databases">
        <authorList>
            <person name="Nguyen H.D."/>
            <person name="Samba Siva P."/>
            <person name="Cullis J."/>
            <person name="Levesque C.A."/>
            <person name="Hambleton S."/>
        </authorList>
    </citation>
    <scope>NUCLEOTIDE SEQUENCE</scope>
    <source>
        <strain evidence="4">DAOMC 236426</strain>
    </source>
</reference>
<evidence type="ECO:0000256" key="1">
    <source>
        <dbReference type="PROSITE-ProRule" id="PRU00325"/>
    </source>
</evidence>
<evidence type="ECO:0000256" key="2">
    <source>
        <dbReference type="SAM" id="MobiDB-lite"/>
    </source>
</evidence>
<keyword evidence="1" id="KW-0479">Metal-binding</keyword>
<protein>
    <recommendedName>
        <fullName evidence="3">SWIM-type domain-containing protein</fullName>
    </recommendedName>
</protein>
<feature type="compositionally biased region" description="Basic and acidic residues" evidence="2">
    <location>
        <begin position="1032"/>
        <end position="1059"/>
    </location>
</feature>
<gene>
    <name evidence="4" type="ORF">A4X06_0g5346</name>
</gene>
<dbReference type="Gene3D" id="3.40.395.10">
    <property type="entry name" value="Adenoviral Proteinase, Chain A"/>
    <property type="match status" value="1"/>
</dbReference>
<dbReference type="Pfam" id="PF21056">
    <property type="entry name" value="ZSWIM1-3_RNaseH-like"/>
    <property type="match status" value="1"/>
</dbReference>
<dbReference type="EMBL" id="LWDE02000651">
    <property type="protein sequence ID" value="KAE8245891.1"/>
    <property type="molecule type" value="Genomic_DNA"/>
</dbReference>
<keyword evidence="1" id="KW-0863">Zinc-finger</keyword>
<feature type="compositionally biased region" description="Low complexity" evidence="2">
    <location>
        <begin position="832"/>
        <end position="841"/>
    </location>
</feature>
<keyword evidence="1" id="KW-0862">Zinc</keyword>
<feature type="compositionally biased region" description="Basic and acidic residues" evidence="2">
    <location>
        <begin position="1138"/>
        <end position="1147"/>
    </location>
</feature>
<feature type="region of interest" description="Disordered" evidence="2">
    <location>
        <begin position="800"/>
        <end position="850"/>
    </location>
</feature>
<evidence type="ECO:0000259" key="3">
    <source>
        <dbReference type="PROSITE" id="PS50966"/>
    </source>
</evidence>